<evidence type="ECO:0000256" key="11">
    <source>
        <dbReference type="HAMAP-Rule" id="MF_00137"/>
    </source>
</evidence>
<dbReference type="OrthoDB" id="9801549at2"/>
<dbReference type="CDD" id="cd01414">
    <property type="entry name" value="SAICAR_synt_Sc"/>
    <property type="match status" value="1"/>
</dbReference>
<keyword evidence="8 11" id="KW-0067">ATP-binding</keyword>
<evidence type="ECO:0000313" key="13">
    <source>
        <dbReference type="EMBL" id="SKA10805.1"/>
    </source>
</evidence>
<name>A0A1T4R4L6_9ACTN</name>
<dbReference type="SUPFAM" id="SSF56104">
    <property type="entry name" value="SAICAR synthase-like"/>
    <property type="match status" value="1"/>
</dbReference>
<dbReference type="RefSeq" id="WP_078761833.1">
    <property type="nucleotide sequence ID" value="NZ_FUWS01000006.1"/>
</dbReference>
<dbReference type="InterPro" id="IPR028923">
    <property type="entry name" value="SAICAR_synt/ADE2_N"/>
</dbReference>
<dbReference type="PROSITE" id="PS01057">
    <property type="entry name" value="SAICAR_SYNTHETASE_1"/>
    <property type="match status" value="1"/>
</dbReference>
<evidence type="ECO:0000313" key="14">
    <source>
        <dbReference type="Proteomes" id="UP000190637"/>
    </source>
</evidence>
<comment type="pathway">
    <text evidence="1 11">Purine metabolism; IMP biosynthesis via de novo pathway; 5-amino-1-(5-phospho-D-ribosyl)imidazole-4-carboxamide from 5-amino-1-(5-phospho-D-ribosyl)imidazole-4-carboxylate: step 1/2.</text>
</comment>
<reference evidence="13 14" key="1">
    <citation type="submission" date="2017-02" db="EMBL/GenBank/DDBJ databases">
        <authorList>
            <person name="Peterson S.W."/>
        </authorList>
    </citation>
    <scope>NUCLEOTIDE SEQUENCE [LARGE SCALE GENOMIC DNA]</scope>
    <source>
        <strain evidence="13 14">DSM 45154</strain>
    </source>
</reference>
<dbReference type="Gene3D" id="3.30.470.20">
    <property type="entry name" value="ATP-grasp fold, B domain"/>
    <property type="match status" value="1"/>
</dbReference>
<dbReference type="UniPathway" id="UPA00074">
    <property type="reaction ID" value="UER00131"/>
</dbReference>
<dbReference type="STRING" id="1122192.SAMN02745673_02518"/>
<accession>A0A1T4R4L6</accession>
<feature type="domain" description="SAICAR synthetase/ADE2 N-terminal" evidence="12">
    <location>
        <begin position="19"/>
        <end position="269"/>
    </location>
</feature>
<dbReference type="NCBIfam" id="NF010568">
    <property type="entry name" value="PRK13961.1"/>
    <property type="match status" value="1"/>
</dbReference>
<evidence type="ECO:0000256" key="7">
    <source>
        <dbReference type="ARBA" id="ARBA00022755"/>
    </source>
</evidence>
<dbReference type="EC" id="6.3.2.6" evidence="3 11"/>
<evidence type="ECO:0000256" key="9">
    <source>
        <dbReference type="ARBA" id="ARBA00030409"/>
    </source>
</evidence>
<dbReference type="NCBIfam" id="TIGR00081">
    <property type="entry name" value="purC"/>
    <property type="match status" value="1"/>
</dbReference>
<proteinExistence type="inferred from homology"/>
<sequence>MNGFVEKPVPVEVPGLTHLHTGKVRDLYRTESGDLVMVASDRVSAYDWVLPTEIPGKGRILTQMSLWWFERLADLVPCHVLSDTPPPGAPSDWAGRTLVCRALDMVPVECVARGYLTGSGLAEYRVDGTVCGVELPGGLVDGSRLEEPIFTPATKAEVGEHDENVSYEAVAARHGEELAAELRRLTLAIYTRGREIAEERGIILADTKFEFGRDDEGGLVLADEVLTPDSSRFWPADSWVPGRPQPSYDKQYIRDWLTSPASGWDRAADTPPPPLPAEVVEHTRATYVTAFERLTGRSVDAG</sequence>
<dbReference type="HAMAP" id="MF_00137">
    <property type="entry name" value="SAICAR_synth"/>
    <property type="match status" value="1"/>
</dbReference>
<dbReference type="Pfam" id="PF01259">
    <property type="entry name" value="SAICAR_synt"/>
    <property type="match status" value="1"/>
</dbReference>
<dbReference type="PANTHER" id="PTHR43700">
    <property type="entry name" value="PHOSPHORIBOSYLAMINOIMIDAZOLE-SUCCINOCARBOXAMIDE SYNTHASE"/>
    <property type="match status" value="1"/>
</dbReference>
<dbReference type="InterPro" id="IPR018236">
    <property type="entry name" value="SAICAR_synthetase_CS"/>
</dbReference>
<evidence type="ECO:0000256" key="3">
    <source>
        <dbReference type="ARBA" id="ARBA00012217"/>
    </source>
</evidence>
<comment type="catalytic activity">
    <reaction evidence="10 11">
        <text>5-amino-1-(5-phospho-D-ribosyl)imidazole-4-carboxylate + L-aspartate + ATP = (2S)-2-[5-amino-1-(5-phospho-beta-D-ribosyl)imidazole-4-carboxamido]succinate + ADP + phosphate + 2 H(+)</text>
        <dbReference type="Rhea" id="RHEA:22628"/>
        <dbReference type="ChEBI" id="CHEBI:15378"/>
        <dbReference type="ChEBI" id="CHEBI:29991"/>
        <dbReference type="ChEBI" id="CHEBI:30616"/>
        <dbReference type="ChEBI" id="CHEBI:43474"/>
        <dbReference type="ChEBI" id="CHEBI:58443"/>
        <dbReference type="ChEBI" id="CHEBI:77657"/>
        <dbReference type="ChEBI" id="CHEBI:456216"/>
        <dbReference type="EC" id="6.3.2.6"/>
    </reaction>
</comment>
<dbReference type="InterPro" id="IPR001636">
    <property type="entry name" value="SAICAR_synth"/>
</dbReference>
<dbReference type="FunFam" id="3.30.200.20:FF:000199">
    <property type="entry name" value="Phosphoribosylaminoimidazole-succinocarboxamide synthase"/>
    <property type="match status" value="1"/>
</dbReference>
<dbReference type="GO" id="GO:0005524">
    <property type="term" value="F:ATP binding"/>
    <property type="evidence" value="ECO:0007669"/>
    <property type="project" value="UniProtKB-KW"/>
</dbReference>
<evidence type="ECO:0000256" key="6">
    <source>
        <dbReference type="ARBA" id="ARBA00022741"/>
    </source>
</evidence>
<keyword evidence="5 11" id="KW-0436">Ligase</keyword>
<dbReference type="PANTHER" id="PTHR43700:SF1">
    <property type="entry name" value="PHOSPHORIBOSYLAMINOIMIDAZOLE-SUCCINOCARBOXAMIDE SYNTHASE"/>
    <property type="match status" value="1"/>
</dbReference>
<gene>
    <name evidence="11" type="primary">purC</name>
    <name evidence="13" type="ORF">SAMN02745673_02518</name>
</gene>
<dbReference type="GO" id="GO:0006189">
    <property type="term" value="P:'de novo' IMP biosynthetic process"/>
    <property type="evidence" value="ECO:0007669"/>
    <property type="project" value="UniProtKB-UniRule"/>
</dbReference>
<organism evidence="13 14">
    <name type="scientific">Marinactinospora thermotolerans DSM 45154</name>
    <dbReference type="NCBI Taxonomy" id="1122192"/>
    <lineage>
        <taxon>Bacteria</taxon>
        <taxon>Bacillati</taxon>
        <taxon>Actinomycetota</taxon>
        <taxon>Actinomycetes</taxon>
        <taxon>Streptosporangiales</taxon>
        <taxon>Nocardiopsidaceae</taxon>
        <taxon>Marinactinospora</taxon>
    </lineage>
</organism>
<evidence type="ECO:0000256" key="4">
    <source>
        <dbReference type="ARBA" id="ARBA00016460"/>
    </source>
</evidence>
<evidence type="ECO:0000256" key="5">
    <source>
        <dbReference type="ARBA" id="ARBA00022598"/>
    </source>
</evidence>
<keyword evidence="7 11" id="KW-0658">Purine biosynthesis</keyword>
<evidence type="ECO:0000259" key="12">
    <source>
        <dbReference type="Pfam" id="PF01259"/>
    </source>
</evidence>
<dbReference type="PROSITE" id="PS01058">
    <property type="entry name" value="SAICAR_SYNTHETASE_2"/>
    <property type="match status" value="1"/>
</dbReference>
<dbReference type="FunFam" id="3.30.470.20:FF:000015">
    <property type="entry name" value="Phosphoribosylaminoimidazole-succinocarboxamide synthase"/>
    <property type="match status" value="1"/>
</dbReference>
<dbReference type="Proteomes" id="UP000190637">
    <property type="component" value="Unassembled WGS sequence"/>
</dbReference>
<protein>
    <recommendedName>
        <fullName evidence="4 11">Phosphoribosylaminoimidazole-succinocarboxamide synthase</fullName>
        <ecNumber evidence="3 11">6.3.2.6</ecNumber>
    </recommendedName>
    <alternativeName>
        <fullName evidence="9 11">SAICAR synthetase</fullName>
    </alternativeName>
</protein>
<dbReference type="GO" id="GO:0005737">
    <property type="term" value="C:cytoplasm"/>
    <property type="evidence" value="ECO:0007669"/>
    <property type="project" value="TreeGrafter"/>
</dbReference>
<evidence type="ECO:0000256" key="2">
    <source>
        <dbReference type="ARBA" id="ARBA00010190"/>
    </source>
</evidence>
<keyword evidence="6 11" id="KW-0547">Nucleotide-binding</keyword>
<dbReference type="Gene3D" id="3.30.200.20">
    <property type="entry name" value="Phosphorylase Kinase, domain 1"/>
    <property type="match status" value="1"/>
</dbReference>
<evidence type="ECO:0000256" key="8">
    <source>
        <dbReference type="ARBA" id="ARBA00022840"/>
    </source>
</evidence>
<evidence type="ECO:0000256" key="10">
    <source>
        <dbReference type="ARBA" id="ARBA00048475"/>
    </source>
</evidence>
<dbReference type="EMBL" id="FUWS01000006">
    <property type="protein sequence ID" value="SKA10805.1"/>
    <property type="molecule type" value="Genomic_DNA"/>
</dbReference>
<dbReference type="GO" id="GO:0004639">
    <property type="term" value="F:phosphoribosylaminoimidazolesuccinocarboxamide synthase activity"/>
    <property type="evidence" value="ECO:0007669"/>
    <property type="project" value="UniProtKB-UniRule"/>
</dbReference>
<dbReference type="AlphaFoldDB" id="A0A1T4R4L6"/>
<comment type="similarity">
    <text evidence="2 11">Belongs to the SAICAR synthetase family.</text>
</comment>
<keyword evidence="14" id="KW-1185">Reference proteome</keyword>
<evidence type="ECO:0000256" key="1">
    <source>
        <dbReference type="ARBA" id="ARBA00004672"/>
    </source>
</evidence>